<feature type="compositionally biased region" description="Low complexity" evidence="1">
    <location>
        <begin position="616"/>
        <end position="629"/>
    </location>
</feature>
<dbReference type="EMBL" id="JAPZBO010000008">
    <property type="protein sequence ID" value="KAJ5307424.1"/>
    <property type="molecule type" value="Genomic_DNA"/>
</dbReference>
<accession>A0A9W9PS98</accession>
<evidence type="ECO:0000256" key="1">
    <source>
        <dbReference type="SAM" id="MobiDB-lite"/>
    </source>
</evidence>
<reference evidence="2" key="1">
    <citation type="submission" date="2022-12" db="EMBL/GenBank/DDBJ databases">
        <authorList>
            <person name="Petersen C."/>
        </authorList>
    </citation>
    <scope>NUCLEOTIDE SEQUENCE</scope>
    <source>
        <strain evidence="2">IBT 21472</strain>
    </source>
</reference>
<name>A0A9W9PS98_9EURO</name>
<dbReference type="AlphaFoldDB" id="A0A9W9PS98"/>
<feature type="region of interest" description="Disordered" evidence="1">
    <location>
        <begin position="455"/>
        <end position="501"/>
    </location>
</feature>
<feature type="compositionally biased region" description="Polar residues" evidence="1">
    <location>
        <begin position="630"/>
        <end position="644"/>
    </location>
</feature>
<gene>
    <name evidence="2" type="ORF">N7476_008080</name>
</gene>
<comment type="caution">
    <text evidence="2">The sequence shown here is derived from an EMBL/GenBank/DDBJ whole genome shotgun (WGS) entry which is preliminary data.</text>
</comment>
<dbReference type="InterPro" id="IPR015915">
    <property type="entry name" value="Kelch-typ_b-propeller"/>
</dbReference>
<evidence type="ECO:0000313" key="2">
    <source>
        <dbReference type="EMBL" id="KAJ5307424.1"/>
    </source>
</evidence>
<keyword evidence="3" id="KW-1185">Reference proteome</keyword>
<feature type="compositionally biased region" description="Low complexity" evidence="1">
    <location>
        <begin position="580"/>
        <end position="591"/>
    </location>
</feature>
<dbReference type="SUPFAM" id="SSF117281">
    <property type="entry name" value="Kelch motif"/>
    <property type="match status" value="1"/>
</dbReference>
<organism evidence="2 3">
    <name type="scientific">Penicillium atrosanguineum</name>
    <dbReference type="NCBI Taxonomy" id="1132637"/>
    <lineage>
        <taxon>Eukaryota</taxon>
        <taxon>Fungi</taxon>
        <taxon>Dikarya</taxon>
        <taxon>Ascomycota</taxon>
        <taxon>Pezizomycotina</taxon>
        <taxon>Eurotiomycetes</taxon>
        <taxon>Eurotiomycetidae</taxon>
        <taxon>Eurotiales</taxon>
        <taxon>Aspergillaceae</taxon>
        <taxon>Penicillium</taxon>
    </lineage>
</organism>
<feature type="region of interest" description="Disordered" evidence="1">
    <location>
        <begin position="328"/>
        <end position="363"/>
    </location>
</feature>
<evidence type="ECO:0008006" key="4">
    <source>
        <dbReference type="Google" id="ProtNLM"/>
    </source>
</evidence>
<feature type="compositionally biased region" description="Low complexity" evidence="1">
    <location>
        <begin position="328"/>
        <end position="358"/>
    </location>
</feature>
<feature type="region of interest" description="Disordered" evidence="1">
    <location>
        <begin position="580"/>
        <end position="644"/>
    </location>
</feature>
<feature type="compositionally biased region" description="Polar residues" evidence="1">
    <location>
        <begin position="457"/>
        <end position="473"/>
    </location>
</feature>
<feature type="region of interest" description="Disordered" evidence="1">
    <location>
        <begin position="376"/>
        <end position="398"/>
    </location>
</feature>
<dbReference type="OrthoDB" id="5352000at2759"/>
<protein>
    <recommendedName>
        <fullName evidence="4">Galactose oxidase</fullName>
    </recommendedName>
</protein>
<dbReference type="Gene3D" id="2.120.10.80">
    <property type="entry name" value="Kelch-type beta propeller"/>
    <property type="match status" value="1"/>
</dbReference>
<evidence type="ECO:0000313" key="3">
    <source>
        <dbReference type="Proteomes" id="UP001147746"/>
    </source>
</evidence>
<proteinExistence type="predicted"/>
<sequence length="678" mass="70893">MTVPTPPTKLTGHCSVIYGNTLYAYSPDGFLSIPLQKNGNWTTLESAKANVTGAACVTGAIDGNDDEEGLYVIGGTGASSGYSGLQRYSFANKTWTMLQSSTTSLTNRLYHGAAYIKSNTTLLVYGGSVDSKAASSSTFTISTSPPYDVVSQTDNGAPAALSPMLLPWSDSEVALVGGSTATAIYTYRMSGGWVNSGASLSDAVPSDIHCALVESENSKILKSFDMSVSPNTVTSYALVKDGTTESPAGQVGVASTKRSSSDYPTYNSTFAPTTTRSNYALAQGDDLVVISSGKGDDSLAIFNSTSNGWVNATELFYGSGTQHVLKATTTTSTTSTTPTATSSSTATSHTATSTPAAGGSSGENYKVIIGATLGTREAEERAERPRKGGDNKDRLSFQDRGIEPLANGAYPMARSPVPVASMSNDSLAIMSGRATGEKGLMPPSANMGYGLAKGKSSPLSTIPSSGLAPSSVYSEDVRQSVASTAPGNQPGDRTTDEGWGKYFQDGNATNLAGMQSDRSTVSSIYTKSDYRGSAWPMSNLAPLNFGFLDRPQPLGRVYSGSPTTAIPSSNHSLVIPEGQSARISSASSLSMDSEDDPHDTNWAGAGQNSWLGRPPSSNYTTSFYNTSTNDIPSQGARQPGNNRRSSVIIPEDINELPIQGQKENVNADMSWLNLQAGR</sequence>
<reference evidence="2" key="2">
    <citation type="journal article" date="2023" name="IMA Fungus">
        <title>Comparative genomic study of the Penicillium genus elucidates a diverse pangenome and 15 lateral gene transfer events.</title>
        <authorList>
            <person name="Petersen C."/>
            <person name="Sorensen T."/>
            <person name="Nielsen M.R."/>
            <person name="Sondergaard T.E."/>
            <person name="Sorensen J.L."/>
            <person name="Fitzpatrick D.A."/>
            <person name="Frisvad J.C."/>
            <person name="Nielsen K.L."/>
        </authorList>
    </citation>
    <scope>NUCLEOTIDE SEQUENCE</scope>
    <source>
        <strain evidence="2">IBT 21472</strain>
    </source>
</reference>
<dbReference type="Proteomes" id="UP001147746">
    <property type="component" value="Unassembled WGS sequence"/>
</dbReference>